<evidence type="ECO:0000313" key="3">
    <source>
        <dbReference type="Proteomes" id="UP001609186"/>
    </source>
</evidence>
<dbReference type="Proteomes" id="UP001609186">
    <property type="component" value="Unassembled WGS sequence"/>
</dbReference>
<protein>
    <submittedName>
        <fullName evidence="2">Uncharacterized protein</fullName>
    </submittedName>
</protein>
<feature type="compositionally biased region" description="Basic residues" evidence="1">
    <location>
        <begin position="7"/>
        <end position="18"/>
    </location>
</feature>
<comment type="caution">
    <text evidence="2">The sequence shown here is derived from an EMBL/GenBank/DDBJ whole genome shotgun (WGS) entry which is preliminary data.</text>
</comment>
<keyword evidence="3" id="KW-1185">Reference proteome</keyword>
<reference evidence="2 3" key="1">
    <citation type="submission" date="2024-10" db="EMBL/GenBank/DDBJ databases">
        <title>Burkholderia semiarida in Mexico.</title>
        <authorList>
            <person name="Estrada P."/>
        </authorList>
    </citation>
    <scope>NUCLEOTIDE SEQUENCE [LARGE SCALE GENOMIC DNA]</scope>
    <source>
        <strain evidence="2 3">CLM7-1</strain>
    </source>
</reference>
<organism evidence="2 3">
    <name type="scientific">Burkholderia semiarida</name>
    <dbReference type="NCBI Taxonomy" id="2843303"/>
    <lineage>
        <taxon>Bacteria</taxon>
        <taxon>Pseudomonadati</taxon>
        <taxon>Pseudomonadota</taxon>
        <taxon>Betaproteobacteria</taxon>
        <taxon>Burkholderiales</taxon>
        <taxon>Burkholderiaceae</taxon>
        <taxon>Burkholderia</taxon>
        <taxon>Burkholderia cepacia complex</taxon>
    </lineage>
</organism>
<evidence type="ECO:0000256" key="1">
    <source>
        <dbReference type="SAM" id="MobiDB-lite"/>
    </source>
</evidence>
<feature type="region of interest" description="Disordered" evidence="1">
    <location>
        <begin position="1"/>
        <end position="32"/>
    </location>
</feature>
<sequence>MPASERKMRRSTHVRKPVIRVNSPGSTLRRPAGCRPALTEMARGDMRVAKRMPVRALSLQRMSAGEIAVILHLFDAAFNGTRANPGDVSVQRTFPVAFKPASFTRQSTTRRSHATSNR</sequence>
<name>A0ABW7L472_9BURK</name>
<proteinExistence type="predicted"/>
<gene>
    <name evidence="2" type="ORF">ACGTRS_16315</name>
</gene>
<dbReference type="EMBL" id="JBIMPM010000018">
    <property type="protein sequence ID" value="MFH5252790.1"/>
    <property type="molecule type" value="Genomic_DNA"/>
</dbReference>
<dbReference type="RefSeq" id="WP_395129742.1">
    <property type="nucleotide sequence ID" value="NZ_JBIMPM010000018.1"/>
</dbReference>
<accession>A0ABW7L472</accession>
<evidence type="ECO:0000313" key="2">
    <source>
        <dbReference type="EMBL" id="MFH5252790.1"/>
    </source>
</evidence>